<organism evidence="1 2">
    <name type="scientific">Halobacillus salinus</name>
    <dbReference type="NCBI Taxonomy" id="192814"/>
    <lineage>
        <taxon>Bacteria</taxon>
        <taxon>Bacillati</taxon>
        <taxon>Bacillota</taxon>
        <taxon>Bacilli</taxon>
        <taxon>Bacillales</taxon>
        <taxon>Bacillaceae</taxon>
        <taxon>Halobacillus</taxon>
    </lineage>
</organism>
<evidence type="ECO:0000313" key="1">
    <source>
        <dbReference type="EMBL" id="TGB04882.1"/>
    </source>
</evidence>
<dbReference type="EMBL" id="SRJC01000001">
    <property type="protein sequence ID" value="TGB04882.1"/>
    <property type="molecule type" value="Genomic_DNA"/>
</dbReference>
<keyword evidence="2" id="KW-1185">Reference proteome</keyword>
<protein>
    <submittedName>
        <fullName evidence="1">Uncharacterized protein</fullName>
    </submittedName>
</protein>
<dbReference type="Proteomes" id="UP000297982">
    <property type="component" value="Unassembled WGS sequence"/>
</dbReference>
<dbReference type="STRING" id="192814.GCA_900166575_01910"/>
<accession>A0A4Z0H3B6</accession>
<dbReference type="RefSeq" id="WP_135327168.1">
    <property type="nucleotide sequence ID" value="NZ_SRJC01000001.1"/>
</dbReference>
<sequence>MIFPLIGVSTAVCVIVYSKVKDSKKKYSAPIRLTEVEKSSEKTYERANAKEYVRGGGHMGGF</sequence>
<reference evidence="1 2" key="1">
    <citation type="journal article" date="2003" name="Int. J. Syst. Evol. Microbiol.">
        <title>Halobacillus salinus sp. nov., isolated from a salt lake on the coast of the East Sea in Korea.</title>
        <authorList>
            <person name="Yoon J.H."/>
            <person name="Kang K.H."/>
            <person name="Park Y.H."/>
        </authorList>
    </citation>
    <scope>NUCLEOTIDE SEQUENCE [LARGE SCALE GENOMIC DNA]</scope>
    <source>
        <strain evidence="1 2">HSL-3</strain>
    </source>
</reference>
<dbReference type="AlphaFoldDB" id="A0A4Z0H3B6"/>
<comment type="caution">
    <text evidence="1">The sequence shown here is derived from an EMBL/GenBank/DDBJ whole genome shotgun (WGS) entry which is preliminary data.</text>
</comment>
<evidence type="ECO:0000313" key="2">
    <source>
        <dbReference type="Proteomes" id="UP000297982"/>
    </source>
</evidence>
<gene>
    <name evidence="1" type="ORF">E4663_07775</name>
</gene>
<proteinExistence type="predicted"/>
<name>A0A4Z0H3B6_9BACI</name>